<comment type="caution">
    <text evidence="1">The sequence shown here is derived from an EMBL/GenBank/DDBJ whole genome shotgun (WGS) entry which is preliminary data.</text>
</comment>
<dbReference type="Pfam" id="PF06707">
    <property type="entry name" value="DUF1194"/>
    <property type="match status" value="1"/>
</dbReference>
<dbReference type="InterPro" id="IPR036465">
    <property type="entry name" value="vWFA_dom_sf"/>
</dbReference>
<dbReference type="EMBL" id="UWOC01000142">
    <property type="protein sequence ID" value="VCU09179.1"/>
    <property type="molecule type" value="Genomic_DNA"/>
</dbReference>
<accession>A0A447CV28</accession>
<dbReference type="Proteomes" id="UP000289200">
    <property type="component" value="Unassembled WGS sequence"/>
</dbReference>
<evidence type="ECO:0000313" key="1">
    <source>
        <dbReference type="EMBL" id="VCU09179.1"/>
    </source>
</evidence>
<dbReference type="InterPro" id="IPR010607">
    <property type="entry name" value="DUF1194"/>
</dbReference>
<dbReference type="RefSeq" id="WP_244601582.1">
    <property type="nucleotide sequence ID" value="NZ_UWOC01000142.1"/>
</dbReference>
<keyword evidence="2" id="KW-1185">Reference proteome</keyword>
<evidence type="ECO:0008006" key="3">
    <source>
        <dbReference type="Google" id="ProtNLM"/>
    </source>
</evidence>
<proteinExistence type="predicted"/>
<reference evidence="2" key="1">
    <citation type="submission" date="2018-10" db="EMBL/GenBank/DDBJ databases">
        <authorList>
            <person name="Peiro R."/>
            <person name="Begona"/>
            <person name="Cbmso G."/>
            <person name="Lopez M."/>
            <person name="Gonzalez S."/>
            <person name="Sacristan E."/>
            <person name="Castillo E."/>
        </authorList>
    </citation>
    <scope>NUCLEOTIDE SEQUENCE [LARGE SCALE GENOMIC DNA]</scope>
</reference>
<organism evidence="1 2">
    <name type="scientific">Rhodoplanes serenus</name>
    <dbReference type="NCBI Taxonomy" id="200615"/>
    <lineage>
        <taxon>Bacteria</taxon>
        <taxon>Pseudomonadati</taxon>
        <taxon>Pseudomonadota</taxon>
        <taxon>Alphaproteobacteria</taxon>
        <taxon>Hyphomicrobiales</taxon>
        <taxon>Nitrobacteraceae</taxon>
        <taxon>Rhodoplanes</taxon>
    </lineage>
</organism>
<dbReference type="AlphaFoldDB" id="A0A447CV28"/>
<dbReference type="SUPFAM" id="SSF53300">
    <property type="entry name" value="vWA-like"/>
    <property type="match status" value="1"/>
</dbReference>
<protein>
    <recommendedName>
        <fullName evidence="3">VWFA domain-containing protein</fullName>
    </recommendedName>
</protein>
<sequence length="286" mass="29737">MRGISLLGISWLGISMRGIRRAVLGAVAALWIGGPAAGWAEEPRVPAPQPVQQSAGEEVDLLLALAADVSRSVDGPKFQLQRDGYAAALTDPRVLAAIAGGTLGRIAVAYIEWSGAGNQKVVVDWAVIRDADSAGRFAAQLVESPRAFADRTSISGGIDFAVAQLDRAPFQARRRTIDVSGDGTNNSGRDVALARDEAVGRGITINGLVILTEQPLSWNAEHTNPAGGLDAYYRANVIGGPGAFVMTAQNFESFGQALIGKLVAEIAGTPPPTRAALMLSTGDASP</sequence>
<gene>
    <name evidence="1" type="ORF">RHODGE_RHODGE_02351</name>
</gene>
<evidence type="ECO:0000313" key="2">
    <source>
        <dbReference type="Proteomes" id="UP000289200"/>
    </source>
</evidence>
<name>A0A447CV28_9BRAD</name>